<evidence type="ECO:0000313" key="3">
    <source>
        <dbReference type="Proteomes" id="UP001205185"/>
    </source>
</evidence>
<keyword evidence="3" id="KW-1185">Reference proteome</keyword>
<reference evidence="2 3" key="1">
    <citation type="submission" date="2022-06" db="EMBL/GenBank/DDBJ databases">
        <title>Genomic Encyclopedia of Archaeal and Bacterial Type Strains, Phase II (KMG-II): from individual species to whole genera.</title>
        <authorList>
            <person name="Goeker M."/>
        </authorList>
    </citation>
    <scope>NUCLEOTIDE SEQUENCE [LARGE SCALE GENOMIC DNA]</scope>
    <source>
        <strain evidence="2 3">DSM 44255</strain>
    </source>
</reference>
<feature type="transmembrane region" description="Helical" evidence="1">
    <location>
        <begin position="135"/>
        <end position="163"/>
    </location>
</feature>
<feature type="transmembrane region" description="Helical" evidence="1">
    <location>
        <begin position="230"/>
        <end position="263"/>
    </location>
</feature>
<feature type="transmembrane region" description="Helical" evidence="1">
    <location>
        <begin position="32"/>
        <end position="50"/>
    </location>
</feature>
<keyword evidence="1" id="KW-0812">Transmembrane</keyword>
<evidence type="ECO:0000313" key="2">
    <source>
        <dbReference type="EMBL" id="MCP2268627.1"/>
    </source>
</evidence>
<keyword evidence="1" id="KW-1133">Transmembrane helix</keyword>
<dbReference type="RefSeq" id="WP_253885546.1">
    <property type="nucleotide sequence ID" value="NZ_BAAAVB010000001.1"/>
</dbReference>
<feature type="transmembrane region" description="Helical" evidence="1">
    <location>
        <begin position="359"/>
        <end position="379"/>
    </location>
</feature>
<dbReference type="EMBL" id="JAMTCO010000003">
    <property type="protein sequence ID" value="MCP2268627.1"/>
    <property type="molecule type" value="Genomic_DNA"/>
</dbReference>
<keyword evidence="1" id="KW-0472">Membrane</keyword>
<dbReference type="Proteomes" id="UP001205185">
    <property type="component" value="Unassembled WGS sequence"/>
</dbReference>
<evidence type="ECO:0008006" key="4">
    <source>
        <dbReference type="Google" id="ProtNLM"/>
    </source>
</evidence>
<feature type="transmembrane region" description="Helical" evidence="1">
    <location>
        <begin position="283"/>
        <end position="304"/>
    </location>
</feature>
<gene>
    <name evidence="2" type="ORF">LV75_001114</name>
</gene>
<sequence length="381" mass="38437">MIALGPLAVALVWLVGAIIVGRVADPRQARRAATWVASVAVAVSAVAVTLPEAPLAGQVSAGAGAAGCLAISLAGLLVAAMSPVDGAAPVLAARLFAVACGLLAFRYTVVDAALLALATWLVWSGDRLFARYQFPAAALLIVGALLPGPAGTIALAAGVAIRMAAFPAHAWFPRFVDRTPIGVVVAYQAAPVVLLEPSTVVLTALGAITALSAAIFAAASTDGRRTLAYLLITTNGLVIAGASWLVATLATAGLAMTVGALAARRDSLSFNEGGDFTATPRLAVSYLVFGLSLAGFPLLAGFAVGHHLPHALATPVAIIVVVALSVTGIAVVRGFLALFTRRPPTTGERDLTPLENYAVVPAMAVLVLIGLAPGLLTWASA</sequence>
<evidence type="ECO:0000256" key="1">
    <source>
        <dbReference type="SAM" id="Phobius"/>
    </source>
</evidence>
<proteinExistence type="predicted"/>
<organism evidence="2 3">
    <name type="scientific">Actinokineospora diospyrosa</name>
    <dbReference type="NCBI Taxonomy" id="103728"/>
    <lineage>
        <taxon>Bacteria</taxon>
        <taxon>Bacillati</taxon>
        <taxon>Actinomycetota</taxon>
        <taxon>Actinomycetes</taxon>
        <taxon>Pseudonocardiales</taxon>
        <taxon>Pseudonocardiaceae</taxon>
        <taxon>Actinokineospora</taxon>
    </lineage>
</organism>
<protein>
    <recommendedName>
        <fullName evidence="4">NADH:quinone oxidoreductase/Mrp antiporter membrane subunit domain-containing protein</fullName>
    </recommendedName>
</protein>
<feature type="transmembrane region" description="Helical" evidence="1">
    <location>
        <begin position="96"/>
        <end position="123"/>
    </location>
</feature>
<comment type="caution">
    <text evidence="2">The sequence shown here is derived from an EMBL/GenBank/DDBJ whole genome shotgun (WGS) entry which is preliminary data.</text>
</comment>
<name>A0ABT1I7Q9_9PSEU</name>
<accession>A0ABT1I7Q9</accession>
<feature type="transmembrane region" description="Helical" evidence="1">
    <location>
        <begin position="316"/>
        <end position="339"/>
    </location>
</feature>
<feature type="transmembrane region" description="Helical" evidence="1">
    <location>
        <begin position="6"/>
        <end position="25"/>
    </location>
</feature>
<feature type="transmembrane region" description="Helical" evidence="1">
    <location>
        <begin position="200"/>
        <end position="218"/>
    </location>
</feature>
<feature type="transmembrane region" description="Helical" evidence="1">
    <location>
        <begin position="62"/>
        <end position="84"/>
    </location>
</feature>